<reference evidence="14" key="1">
    <citation type="journal article" date="2021" name="Front. Plant Sci.">
        <title>Chromosome-Scale Genome Assembly for Chinese Sour Jujube and Insights Into Its Genome Evolution and Domestication Signature.</title>
        <authorList>
            <person name="Shen L.-Y."/>
            <person name="Luo H."/>
            <person name="Wang X.-L."/>
            <person name="Wang X.-M."/>
            <person name="Qiu X.-J."/>
            <person name="Liu H."/>
            <person name="Zhou S.-S."/>
            <person name="Jia K.-H."/>
            <person name="Nie S."/>
            <person name="Bao Y.-T."/>
            <person name="Zhang R.-G."/>
            <person name="Yun Q.-Z."/>
            <person name="Chai Y.-H."/>
            <person name="Lu J.-Y."/>
            <person name="Li Y."/>
            <person name="Zhao S.-W."/>
            <person name="Mao J.-F."/>
            <person name="Jia S.-G."/>
            <person name="Mao Y.-M."/>
        </authorList>
    </citation>
    <scope>NUCLEOTIDE SEQUENCE</scope>
    <source>
        <strain evidence="14">AT0</strain>
        <tissue evidence="14">Leaf</tissue>
    </source>
</reference>
<dbReference type="InterPro" id="IPR033739">
    <property type="entry name" value="M10A_MMP"/>
</dbReference>
<comment type="cofactor">
    <cofactor evidence="12">
        <name>Ca(2+)</name>
        <dbReference type="ChEBI" id="CHEBI:29108"/>
    </cofactor>
    <text evidence="12">Can bind about 5 Ca(2+) ions per subunit.</text>
</comment>
<dbReference type="AlphaFoldDB" id="A0A978VI53"/>
<evidence type="ECO:0000256" key="10">
    <source>
        <dbReference type="ARBA" id="ARBA00023242"/>
    </source>
</evidence>
<feature type="binding site" evidence="12">
    <location>
        <position position="417"/>
    </location>
    <ligand>
        <name>Zn(2+)</name>
        <dbReference type="ChEBI" id="CHEBI:29105"/>
        <label>1</label>
    </ligand>
</feature>
<dbReference type="GO" id="GO:0006355">
    <property type="term" value="P:regulation of DNA-templated transcription"/>
    <property type="evidence" value="ECO:0007669"/>
    <property type="project" value="InterPro"/>
</dbReference>
<feature type="binding site" evidence="12">
    <location>
        <position position="399"/>
    </location>
    <ligand>
        <name>Ca(2+)</name>
        <dbReference type="ChEBI" id="CHEBI:29108"/>
        <label>3</label>
    </ligand>
</feature>
<evidence type="ECO:0000256" key="8">
    <source>
        <dbReference type="ARBA" id="ARBA00023125"/>
    </source>
</evidence>
<evidence type="ECO:0000256" key="6">
    <source>
        <dbReference type="ARBA" id="ARBA00023015"/>
    </source>
</evidence>
<feature type="binding site" evidence="12">
    <location>
        <position position="461"/>
    </location>
    <ligand>
        <name>Zn(2+)</name>
        <dbReference type="ChEBI" id="CHEBI:29105"/>
        <label>2</label>
        <note>catalytic</note>
    </ligand>
</feature>
<evidence type="ECO:0000256" key="4">
    <source>
        <dbReference type="ARBA" id="ARBA00022801"/>
    </source>
</evidence>
<dbReference type="InterPro" id="IPR036093">
    <property type="entry name" value="NAC_dom_sf"/>
</dbReference>
<feature type="binding site" evidence="12">
    <location>
        <position position="443"/>
    </location>
    <ligand>
        <name>Zn(2+)</name>
        <dbReference type="ChEBI" id="CHEBI:29105"/>
        <label>2</label>
        <note>catalytic</note>
    </ligand>
</feature>
<gene>
    <name evidence="14" type="ORF">FEM48_Zijuj04G0057500</name>
</gene>
<feature type="binding site" description="in inhibited form" evidence="12">
    <location>
        <position position="314"/>
    </location>
    <ligand>
        <name>Zn(2+)</name>
        <dbReference type="ChEBI" id="CHEBI:29105"/>
        <label>2</label>
        <note>catalytic</note>
    </ligand>
</feature>
<feature type="binding site" evidence="12">
    <location>
        <position position="422"/>
    </location>
    <ligand>
        <name>Ca(2+)</name>
        <dbReference type="ChEBI" id="CHEBI:29108"/>
        <label>3</label>
    </ligand>
</feature>
<keyword evidence="3 12" id="KW-0479">Metal-binding</keyword>
<comment type="similarity">
    <text evidence="1">Belongs to the peptidase M10A family. Matrix metalloproteinases (MMPs) subfamily.</text>
</comment>
<dbReference type="InterPro" id="IPR036365">
    <property type="entry name" value="PGBD-like_sf"/>
</dbReference>
<organism evidence="14 15">
    <name type="scientific">Ziziphus jujuba var. spinosa</name>
    <dbReference type="NCBI Taxonomy" id="714518"/>
    <lineage>
        <taxon>Eukaryota</taxon>
        <taxon>Viridiplantae</taxon>
        <taxon>Streptophyta</taxon>
        <taxon>Embryophyta</taxon>
        <taxon>Tracheophyta</taxon>
        <taxon>Spermatophyta</taxon>
        <taxon>Magnoliopsida</taxon>
        <taxon>eudicotyledons</taxon>
        <taxon>Gunneridae</taxon>
        <taxon>Pentapetalae</taxon>
        <taxon>rosids</taxon>
        <taxon>fabids</taxon>
        <taxon>Rosales</taxon>
        <taxon>Rhamnaceae</taxon>
        <taxon>Paliureae</taxon>
        <taxon>Ziziphus</taxon>
    </lineage>
</organism>
<dbReference type="Gene3D" id="2.170.150.80">
    <property type="entry name" value="NAC domain"/>
    <property type="match status" value="1"/>
</dbReference>
<evidence type="ECO:0000313" key="14">
    <source>
        <dbReference type="EMBL" id="KAH7532772.1"/>
    </source>
</evidence>
<feature type="binding site" evidence="12">
    <location>
        <position position="394"/>
    </location>
    <ligand>
        <name>Zn(2+)</name>
        <dbReference type="ChEBI" id="CHEBI:29105"/>
        <label>1</label>
    </ligand>
</feature>
<keyword evidence="8" id="KW-0238">DNA-binding</keyword>
<evidence type="ECO:0000256" key="2">
    <source>
        <dbReference type="ARBA" id="ARBA00022670"/>
    </source>
</evidence>
<evidence type="ECO:0000313" key="15">
    <source>
        <dbReference type="Proteomes" id="UP000813462"/>
    </source>
</evidence>
<feature type="binding site" evidence="12">
    <location>
        <position position="419"/>
    </location>
    <ligand>
        <name>Ca(2+)</name>
        <dbReference type="ChEBI" id="CHEBI:29108"/>
        <label>3</label>
    </ligand>
</feature>
<feature type="binding site" evidence="12">
    <location>
        <position position="407"/>
    </location>
    <ligand>
        <name>Zn(2+)</name>
        <dbReference type="ChEBI" id="CHEBI:29105"/>
        <label>1</label>
    </ligand>
</feature>
<dbReference type="PANTHER" id="PTHR10201">
    <property type="entry name" value="MATRIX METALLOPROTEINASE"/>
    <property type="match status" value="1"/>
</dbReference>
<evidence type="ECO:0000256" key="11">
    <source>
        <dbReference type="PIRSR" id="PIRSR621190-1"/>
    </source>
</evidence>
<dbReference type="GO" id="GO:0006508">
    <property type="term" value="P:proteolysis"/>
    <property type="evidence" value="ECO:0007669"/>
    <property type="project" value="UniProtKB-KW"/>
</dbReference>
<accession>A0A978VI53</accession>
<comment type="cofactor">
    <cofactor evidence="12">
        <name>Zn(2+)</name>
        <dbReference type="ChEBI" id="CHEBI:29105"/>
    </cofactor>
    <text evidence="12">Binds 2 Zn(2+) ions per subunit.</text>
</comment>
<dbReference type="PROSITE" id="PS51005">
    <property type="entry name" value="NAC"/>
    <property type="match status" value="1"/>
</dbReference>
<evidence type="ECO:0000256" key="3">
    <source>
        <dbReference type="ARBA" id="ARBA00022723"/>
    </source>
</evidence>
<dbReference type="GO" id="GO:0004222">
    <property type="term" value="F:metalloendopeptidase activity"/>
    <property type="evidence" value="ECO:0007669"/>
    <property type="project" value="InterPro"/>
</dbReference>
<dbReference type="InterPro" id="IPR002477">
    <property type="entry name" value="Peptidoglycan-bd-like"/>
</dbReference>
<dbReference type="Pfam" id="PF02365">
    <property type="entry name" value="NAM"/>
    <property type="match status" value="1"/>
</dbReference>
<dbReference type="GO" id="GO:0008270">
    <property type="term" value="F:zinc ion binding"/>
    <property type="evidence" value="ECO:0007669"/>
    <property type="project" value="InterPro"/>
</dbReference>
<keyword evidence="5 12" id="KW-0862">Zinc</keyword>
<feature type="binding site" evidence="12">
    <location>
        <position position="392"/>
    </location>
    <ligand>
        <name>Zn(2+)</name>
        <dbReference type="ChEBI" id="CHEBI:29105"/>
        <label>1</label>
    </ligand>
</feature>
<feature type="binding site" evidence="12">
    <location>
        <position position="447"/>
    </location>
    <ligand>
        <name>Zn(2+)</name>
        <dbReference type="ChEBI" id="CHEBI:29105"/>
        <label>2</label>
        <note>catalytic</note>
    </ligand>
</feature>
<dbReference type="Gene3D" id="3.40.390.10">
    <property type="entry name" value="Collagenase (Catalytic Domain)"/>
    <property type="match status" value="1"/>
</dbReference>
<dbReference type="PANTHER" id="PTHR10201:SF213">
    <property type="entry name" value="METALLOENDOPROTEINASE 2-MMP-LIKE"/>
    <property type="match status" value="1"/>
</dbReference>
<keyword evidence="9" id="KW-0804">Transcription</keyword>
<dbReference type="CDD" id="cd04278">
    <property type="entry name" value="ZnMc_MMP"/>
    <property type="match status" value="1"/>
</dbReference>
<dbReference type="GO" id="GO:0030574">
    <property type="term" value="P:collagen catabolic process"/>
    <property type="evidence" value="ECO:0007669"/>
    <property type="project" value="TreeGrafter"/>
</dbReference>
<dbReference type="SMART" id="SM00235">
    <property type="entry name" value="ZnMc"/>
    <property type="match status" value="1"/>
</dbReference>
<dbReference type="InterPro" id="IPR006026">
    <property type="entry name" value="Peptidase_Metallo"/>
</dbReference>
<dbReference type="GO" id="GO:0030198">
    <property type="term" value="P:extracellular matrix organization"/>
    <property type="evidence" value="ECO:0007669"/>
    <property type="project" value="TreeGrafter"/>
</dbReference>
<comment type="caution">
    <text evidence="14">The sequence shown here is derived from an EMBL/GenBank/DDBJ whole genome shotgun (WGS) entry which is preliminary data.</text>
</comment>
<evidence type="ECO:0000256" key="7">
    <source>
        <dbReference type="ARBA" id="ARBA00023049"/>
    </source>
</evidence>
<evidence type="ECO:0000256" key="5">
    <source>
        <dbReference type="ARBA" id="ARBA00022833"/>
    </source>
</evidence>
<evidence type="ECO:0000256" key="1">
    <source>
        <dbReference type="ARBA" id="ARBA00009614"/>
    </source>
</evidence>
<feature type="binding site" evidence="12">
    <location>
        <position position="400"/>
    </location>
    <ligand>
        <name>Ca(2+)</name>
        <dbReference type="ChEBI" id="CHEBI:29108"/>
        <label>3</label>
    </ligand>
</feature>
<dbReference type="GO" id="GO:0031012">
    <property type="term" value="C:extracellular matrix"/>
    <property type="evidence" value="ECO:0007669"/>
    <property type="project" value="InterPro"/>
</dbReference>
<dbReference type="GO" id="GO:0003677">
    <property type="term" value="F:DNA binding"/>
    <property type="evidence" value="ECO:0007669"/>
    <property type="project" value="UniProtKB-KW"/>
</dbReference>
<dbReference type="InterPro" id="IPR001818">
    <property type="entry name" value="Pept_M10_metallopeptidase"/>
</dbReference>
<dbReference type="PRINTS" id="PR00138">
    <property type="entry name" value="MATRIXIN"/>
</dbReference>
<evidence type="ECO:0000256" key="9">
    <source>
        <dbReference type="ARBA" id="ARBA00023163"/>
    </source>
</evidence>
<dbReference type="EMBL" id="JAEACU010000004">
    <property type="protein sequence ID" value="KAH7532772.1"/>
    <property type="molecule type" value="Genomic_DNA"/>
</dbReference>
<dbReference type="Proteomes" id="UP000813462">
    <property type="component" value="Unassembled WGS sequence"/>
</dbReference>
<sequence length="489" mass="55177">MELPAPVPVPSLKGWRFRPTDDDLVGYYLLREVTGCPFSRVGIAHDFDVFGKKEPWEIWSTFRSENDHDNPDPDDLYFYTKPKKNTPKGKRFNRKVGSGTWKGQDSSTEIYASSADDNDIVIGFRKRFHYENKQSKEHDGSRIMFEYCLAGSLSHCITGPDNDFVLCRIRKKSSSENKNKRKNSMIIGCDDDLVPPPLKNQKTNINNGNNIGYSSCHNTNFQSFNSLLSLQGLSKGHTAKDIPNLKHYLKRFGYLNNYDETTLNNNNNNNNNNQKDYFDDALESAVKLYQKYYNLNVTGKLDSATIKQMSLPRCGVPDNVQYVIPGAKWPPNKYRLTYAFNSSKQPALPPEDVRTTVAFAFTLWTRNSVFTFQEVDLGQPHDLVLGFHQGYHGDNGPFDGPYGVLAHATPPTEGILHYDVEEYFSISDPAGAGKIDFLWVSMHEIGHLLGMGHSLDPLAVMYATVTPGMSRKNLNADDVAGIHTLYLTP</sequence>
<keyword evidence="7" id="KW-0482">Metalloprotease</keyword>
<feature type="domain" description="NAC" evidence="13">
    <location>
        <begin position="11"/>
        <end position="172"/>
    </location>
</feature>
<keyword evidence="12" id="KW-0106">Calcium</keyword>
<dbReference type="InterPro" id="IPR021190">
    <property type="entry name" value="Pept_M10A"/>
</dbReference>
<feature type="active site" evidence="11">
    <location>
        <position position="444"/>
    </location>
</feature>
<evidence type="ECO:0000256" key="12">
    <source>
        <dbReference type="PIRSR" id="PIRSR621190-2"/>
    </source>
</evidence>
<evidence type="ECO:0000259" key="13">
    <source>
        <dbReference type="PROSITE" id="PS51005"/>
    </source>
</evidence>
<keyword evidence="4" id="KW-0378">Hydrolase</keyword>
<keyword evidence="2" id="KW-0645">Protease</keyword>
<protein>
    <recommendedName>
        <fullName evidence="13">NAC domain-containing protein</fullName>
    </recommendedName>
</protein>
<feature type="binding site" evidence="12">
    <location>
        <position position="453"/>
    </location>
    <ligand>
        <name>Zn(2+)</name>
        <dbReference type="ChEBI" id="CHEBI:29105"/>
        <label>2</label>
        <note>catalytic</note>
    </ligand>
</feature>
<feature type="binding site" evidence="12">
    <location>
        <position position="382"/>
    </location>
    <ligand>
        <name>Ca(2+)</name>
        <dbReference type="ChEBI" id="CHEBI:29108"/>
        <label>2</label>
    </ligand>
</feature>
<proteinExistence type="inferred from homology"/>
<keyword evidence="10" id="KW-0539">Nucleus</keyword>
<dbReference type="InterPro" id="IPR003441">
    <property type="entry name" value="NAC-dom"/>
</dbReference>
<dbReference type="Pfam" id="PF01471">
    <property type="entry name" value="PG_binding_1"/>
    <property type="match status" value="1"/>
</dbReference>
<feature type="binding site" evidence="12">
    <location>
        <position position="422"/>
    </location>
    <ligand>
        <name>Ca(2+)</name>
        <dbReference type="ChEBI" id="CHEBI:29108"/>
        <label>1</label>
    </ligand>
</feature>
<dbReference type="SUPFAM" id="SSF55486">
    <property type="entry name" value="Metalloproteases ('zincins'), catalytic domain"/>
    <property type="match status" value="1"/>
</dbReference>
<keyword evidence="6" id="KW-0805">Transcription regulation</keyword>
<dbReference type="InterPro" id="IPR024079">
    <property type="entry name" value="MetalloPept_cat_dom_sf"/>
</dbReference>
<dbReference type="Pfam" id="PF00413">
    <property type="entry name" value="Peptidase_M10"/>
    <property type="match status" value="1"/>
</dbReference>
<dbReference type="SUPFAM" id="SSF47090">
    <property type="entry name" value="PGBD-like"/>
    <property type="match status" value="1"/>
</dbReference>
<dbReference type="SUPFAM" id="SSF101941">
    <property type="entry name" value="NAC domain"/>
    <property type="match status" value="1"/>
</dbReference>
<name>A0A978VI53_ZIZJJ</name>